<sequence>MVKKATTLQQYKNYYFSHVKPDVNDCHLWTASKNNVGYGMFRYDGKMRTVHRLMMEWEGYDIENKIVYHTCHNYHCVNPAHLRVGNLIDKTQMMLSKGNISGVLTDPKYFRTCNHCGYHGPQTVTSHWHNDKCKHKPVYAKSINTL</sequence>
<evidence type="ECO:0008006" key="2">
    <source>
        <dbReference type="Google" id="ProtNLM"/>
    </source>
</evidence>
<reference evidence="1" key="1">
    <citation type="submission" date="2020-04" db="EMBL/GenBank/DDBJ databases">
        <authorList>
            <person name="Chiriac C."/>
            <person name="Salcher M."/>
            <person name="Ghai R."/>
            <person name="Kavagutti S V."/>
        </authorList>
    </citation>
    <scope>NUCLEOTIDE SEQUENCE</scope>
</reference>
<evidence type="ECO:0000313" key="1">
    <source>
        <dbReference type="EMBL" id="CAB4153379.1"/>
    </source>
</evidence>
<proteinExistence type="predicted"/>
<dbReference type="SUPFAM" id="SSF54060">
    <property type="entry name" value="His-Me finger endonucleases"/>
    <property type="match status" value="1"/>
</dbReference>
<organism evidence="1">
    <name type="scientific">uncultured Caudovirales phage</name>
    <dbReference type="NCBI Taxonomy" id="2100421"/>
    <lineage>
        <taxon>Viruses</taxon>
        <taxon>Duplodnaviria</taxon>
        <taxon>Heunggongvirae</taxon>
        <taxon>Uroviricota</taxon>
        <taxon>Caudoviricetes</taxon>
        <taxon>Peduoviridae</taxon>
        <taxon>Maltschvirus</taxon>
        <taxon>Maltschvirus maltsch</taxon>
    </lineage>
</organism>
<dbReference type="EMBL" id="LR796593">
    <property type="protein sequence ID" value="CAB4153379.1"/>
    <property type="molecule type" value="Genomic_DNA"/>
</dbReference>
<dbReference type="GO" id="GO:0004519">
    <property type="term" value="F:endonuclease activity"/>
    <property type="evidence" value="ECO:0007669"/>
    <property type="project" value="InterPro"/>
</dbReference>
<dbReference type="InterPro" id="IPR044930">
    <property type="entry name" value="Homing_endonuclease_His-Me"/>
</dbReference>
<dbReference type="Gene3D" id="3.90.75.10">
    <property type="entry name" value="Homing Intron 3 (I-ppo) Encoded Endonuclease, Chain A"/>
    <property type="match status" value="1"/>
</dbReference>
<dbReference type="InterPro" id="IPR044925">
    <property type="entry name" value="His-Me_finger_sf"/>
</dbReference>
<gene>
    <name evidence="1" type="ORF">UFOVP623_11</name>
</gene>
<protein>
    <recommendedName>
        <fullName evidence="2">HNH nuclease</fullName>
    </recommendedName>
</protein>
<name>A0A6J5ND41_9CAUD</name>
<accession>A0A6J5ND41</accession>